<name>A0ABM8YQ83_9BACI</name>
<evidence type="ECO:0000256" key="2">
    <source>
        <dbReference type="SAM" id="Phobius"/>
    </source>
</evidence>
<keyword evidence="2" id="KW-1133">Transmembrane helix</keyword>
<keyword evidence="2" id="KW-0812">Transmembrane</keyword>
<proteinExistence type="predicted"/>
<protein>
    <submittedName>
        <fullName evidence="3">Uncharacterized protein</fullName>
    </submittedName>
</protein>
<gene>
    <name evidence="3" type="ORF">BACCIP111883_02972</name>
</gene>
<feature type="transmembrane region" description="Helical" evidence="2">
    <location>
        <begin position="12"/>
        <end position="32"/>
    </location>
</feature>
<evidence type="ECO:0000256" key="1">
    <source>
        <dbReference type="SAM" id="Coils"/>
    </source>
</evidence>
<dbReference type="EMBL" id="CAKJTJ010000018">
    <property type="protein sequence ID" value="CAG9622181.1"/>
    <property type="molecule type" value="Genomic_DNA"/>
</dbReference>
<comment type="caution">
    <text evidence="3">The sequence shown here is derived from an EMBL/GenBank/DDBJ whole genome shotgun (WGS) entry which is preliminary data.</text>
</comment>
<dbReference type="RefSeq" id="WP_230502426.1">
    <property type="nucleotide sequence ID" value="NZ_CAKJTJ010000018.1"/>
</dbReference>
<accession>A0ABM8YQ83</accession>
<dbReference type="Proteomes" id="UP000789833">
    <property type="component" value="Unassembled WGS sequence"/>
</dbReference>
<feature type="coiled-coil region" evidence="1">
    <location>
        <begin position="67"/>
        <end position="143"/>
    </location>
</feature>
<keyword evidence="4" id="KW-1185">Reference proteome</keyword>
<keyword evidence="2" id="KW-0472">Membrane</keyword>
<reference evidence="3 4" key="1">
    <citation type="submission" date="2021-10" db="EMBL/GenBank/DDBJ databases">
        <authorList>
            <person name="Criscuolo A."/>
        </authorList>
    </citation>
    <scope>NUCLEOTIDE SEQUENCE [LARGE SCALE GENOMIC DNA]</scope>
    <source>
        <strain evidence="4">CIP 111883</strain>
    </source>
</reference>
<sequence>MAKGKKQMRVFIVSFIMISAFIFIGTFNHAFANTNIQTLLTSWFEGKKDDSITSLEEAISKEKDIQMERLKAEIARQLSAANKELEEYTAVEAEKRKLELRQYTEELINSFELDQEEQQHIYLQEVEQIMMETYEKLEEVKRKTLHKTE</sequence>
<keyword evidence="1" id="KW-0175">Coiled coil</keyword>
<evidence type="ECO:0000313" key="3">
    <source>
        <dbReference type="EMBL" id="CAG9622181.1"/>
    </source>
</evidence>
<organism evidence="3 4">
    <name type="scientific">Sutcliffiella rhizosphaerae</name>
    <dbReference type="NCBI Taxonomy" id="2880967"/>
    <lineage>
        <taxon>Bacteria</taxon>
        <taxon>Bacillati</taxon>
        <taxon>Bacillota</taxon>
        <taxon>Bacilli</taxon>
        <taxon>Bacillales</taxon>
        <taxon>Bacillaceae</taxon>
        <taxon>Sutcliffiella</taxon>
    </lineage>
</organism>
<evidence type="ECO:0000313" key="4">
    <source>
        <dbReference type="Proteomes" id="UP000789833"/>
    </source>
</evidence>